<proteinExistence type="predicted"/>
<organism evidence="2 3">
    <name type="scientific">Tumebacillus lipolyticus</name>
    <dbReference type="NCBI Taxonomy" id="1280370"/>
    <lineage>
        <taxon>Bacteria</taxon>
        <taxon>Bacillati</taxon>
        <taxon>Bacillota</taxon>
        <taxon>Bacilli</taxon>
        <taxon>Bacillales</taxon>
        <taxon>Alicyclobacillaceae</taxon>
        <taxon>Tumebacillus</taxon>
    </lineage>
</organism>
<dbReference type="Proteomes" id="UP001597343">
    <property type="component" value="Unassembled WGS sequence"/>
</dbReference>
<feature type="transmembrane region" description="Helical" evidence="1">
    <location>
        <begin position="118"/>
        <end position="139"/>
    </location>
</feature>
<protein>
    <submittedName>
        <fullName evidence="2">Uncharacterized protein</fullName>
    </submittedName>
</protein>
<dbReference type="RefSeq" id="WP_386044614.1">
    <property type="nucleotide sequence ID" value="NZ_JBHUIO010000005.1"/>
</dbReference>
<reference evidence="3" key="1">
    <citation type="journal article" date="2019" name="Int. J. Syst. Evol. Microbiol.">
        <title>The Global Catalogue of Microorganisms (GCM) 10K type strain sequencing project: providing services to taxonomists for standard genome sequencing and annotation.</title>
        <authorList>
            <consortium name="The Broad Institute Genomics Platform"/>
            <consortium name="The Broad Institute Genome Sequencing Center for Infectious Disease"/>
            <person name="Wu L."/>
            <person name="Ma J."/>
        </authorList>
    </citation>
    <scope>NUCLEOTIDE SEQUENCE [LARGE SCALE GENOMIC DNA]</scope>
    <source>
        <strain evidence="3">CGMCC 1.13574</strain>
    </source>
</reference>
<feature type="transmembrane region" description="Helical" evidence="1">
    <location>
        <begin position="84"/>
        <end position="106"/>
    </location>
</feature>
<comment type="caution">
    <text evidence="2">The sequence shown here is derived from an EMBL/GenBank/DDBJ whole genome shotgun (WGS) entry which is preliminary data.</text>
</comment>
<keyword evidence="1" id="KW-0812">Transmembrane</keyword>
<evidence type="ECO:0000313" key="3">
    <source>
        <dbReference type="Proteomes" id="UP001597343"/>
    </source>
</evidence>
<name>A0ABW4ZTW2_9BACL</name>
<keyword evidence="1" id="KW-0472">Membrane</keyword>
<feature type="transmembrane region" description="Helical" evidence="1">
    <location>
        <begin position="45"/>
        <end position="64"/>
    </location>
</feature>
<evidence type="ECO:0000313" key="2">
    <source>
        <dbReference type="EMBL" id="MFD2169452.1"/>
    </source>
</evidence>
<accession>A0ABW4ZTW2</accession>
<gene>
    <name evidence="2" type="ORF">ACFSOY_05540</name>
</gene>
<evidence type="ECO:0000256" key="1">
    <source>
        <dbReference type="SAM" id="Phobius"/>
    </source>
</evidence>
<keyword evidence="3" id="KW-1185">Reference proteome</keyword>
<keyword evidence="1" id="KW-1133">Transmembrane helix</keyword>
<feature type="transmembrane region" description="Helical" evidence="1">
    <location>
        <begin position="12"/>
        <end position="33"/>
    </location>
</feature>
<sequence length="141" mass="16395">MDFYEILQNDAAFALFFLIYYALLPLLAQLLIVRFFRKQVSMQRYMFGVPTFLIGHAYLANLLLGLMMYDRNGDYIVRGANESLGLILFAVSFTAMVLSAIILRIFYKLEGKEYIRGLLAYFVSLLLFAGCFWIIRIFFGY</sequence>
<dbReference type="EMBL" id="JBHUIO010000005">
    <property type="protein sequence ID" value="MFD2169452.1"/>
    <property type="molecule type" value="Genomic_DNA"/>
</dbReference>